<dbReference type="EMBL" id="JBBPCO010000007">
    <property type="protein sequence ID" value="MEK8089716.1"/>
    <property type="molecule type" value="Genomic_DNA"/>
</dbReference>
<dbReference type="PROSITE" id="PS50887">
    <property type="entry name" value="GGDEF"/>
    <property type="match status" value="1"/>
</dbReference>
<dbReference type="InterPro" id="IPR013656">
    <property type="entry name" value="PAS_4"/>
</dbReference>
<evidence type="ECO:0000313" key="5">
    <source>
        <dbReference type="EMBL" id="MEK8089716.1"/>
    </source>
</evidence>
<keyword evidence="6" id="KW-1185">Reference proteome</keyword>
<dbReference type="SUPFAM" id="SSF55073">
    <property type="entry name" value="Nucleotide cyclase"/>
    <property type="match status" value="1"/>
</dbReference>
<dbReference type="PANTHER" id="PTHR44757:SF2">
    <property type="entry name" value="BIOFILM ARCHITECTURE MAINTENANCE PROTEIN MBAA"/>
    <property type="match status" value="1"/>
</dbReference>
<dbReference type="SUPFAM" id="SSF141868">
    <property type="entry name" value="EAL domain-like"/>
    <property type="match status" value="1"/>
</dbReference>
<dbReference type="PROSITE" id="PS50883">
    <property type="entry name" value="EAL"/>
    <property type="match status" value="1"/>
</dbReference>
<feature type="domain" description="EAL" evidence="3">
    <location>
        <begin position="357"/>
        <end position="612"/>
    </location>
</feature>
<dbReference type="SMART" id="SM00091">
    <property type="entry name" value="PAS"/>
    <property type="match status" value="1"/>
</dbReference>
<organism evidence="5 6">
    <name type="scientific">Thermithiobacillus plumbiphilus</name>
    <dbReference type="NCBI Taxonomy" id="1729899"/>
    <lineage>
        <taxon>Bacteria</taxon>
        <taxon>Pseudomonadati</taxon>
        <taxon>Pseudomonadota</taxon>
        <taxon>Acidithiobacillia</taxon>
        <taxon>Acidithiobacillales</taxon>
        <taxon>Thermithiobacillaceae</taxon>
        <taxon>Thermithiobacillus</taxon>
    </lineage>
</organism>
<dbReference type="InterPro" id="IPR043128">
    <property type="entry name" value="Rev_trsase/Diguanyl_cyclase"/>
</dbReference>
<dbReference type="Gene3D" id="3.30.70.270">
    <property type="match status" value="1"/>
</dbReference>
<dbReference type="NCBIfam" id="TIGR00229">
    <property type="entry name" value="sensory_box"/>
    <property type="match status" value="1"/>
</dbReference>
<reference evidence="5 6" key="1">
    <citation type="submission" date="2024-04" db="EMBL/GenBank/DDBJ databases">
        <authorList>
            <person name="Abashina T."/>
            <person name="Shaikin A."/>
        </authorList>
    </citation>
    <scope>NUCLEOTIDE SEQUENCE [LARGE SCALE GENOMIC DNA]</scope>
    <source>
        <strain evidence="5 6">AAFK</strain>
    </source>
</reference>
<dbReference type="InterPro" id="IPR029787">
    <property type="entry name" value="Nucleotide_cyclase"/>
</dbReference>
<feature type="domain" description="PAC" evidence="2">
    <location>
        <begin position="125"/>
        <end position="179"/>
    </location>
</feature>
<dbReference type="InterPro" id="IPR001633">
    <property type="entry name" value="EAL_dom"/>
</dbReference>
<dbReference type="Pfam" id="PF00990">
    <property type="entry name" value="GGDEF"/>
    <property type="match status" value="1"/>
</dbReference>
<dbReference type="PROSITE" id="PS50113">
    <property type="entry name" value="PAC"/>
    <property type="match status" value="1"/>
</dbReference>
<dbReference type="Gene3D" id="3.20.20.450">
    <property type="entry name" value="EAL domain"/>
    <property type="match status" value="1"/>
</dbReference>
<dbReference type="CDD" id="cd01949">
    <property type="entry name" value="GGDEF"/>
    <property type="match status" value="1"/>
</dbReference>
<gene>
    <name evidence="5" type="ORF">WOB96_08035</name>
</gene>
<name>A0ABU9D9S5_9PROT</name>
<dbReference type="Proteomes" id="UP001446205">
    <property type="component" value="Unassembled WGS sequence"/>
</dbReference>
<dbReference type="InterPro" id="IPR035919">
    <property type="entry name" value="EAL_sf"/>
</dbReference>
<evidence type="ECO:0000259" key="3">
    <source>
        <dbReference type="PROSITE" id="PS50883"/>
    </source>
</evidence>
<dbReference type="InterPro" id="IPR035965">
    <property type="entry name" value="PAS-like_dom_sf"/>
</dbReference>
<dbReference type="RefSeq" id="WP_341370774.1">
    <property type="nucleotide sequence ID" value="NZ_JBBPCO010000007.1"/>
</dbReference>
<evidence type="ECO:0000259" key="4">
    <source>
        <dbReference type="PROSITE" id="PS50887"/>
    </source>
</evidence>
<feature type="domain" description="GGDEF" evidence="4">
    <location>
        <begin position="215"/>
        <end position="348"/>
    </location>
</feature>
<protein>
    <submittedName>
        <fullName evidence="5">EAL domain-containing protein</fullName>
    </submittedName>
</protein>
<dbReference type="InterPro" id="IPR000160">
    <property type="entry name" value="GGDEF_dom"/>
</dbReference>
<dbReference type="CDD" id="cd01948">
    <property type="entry name" value="EAL"/>
    <property type="match status" value="1"/>
</dbReference>
<evidence type="ECO:0000313" key="6">
    <source>
        <dbReference type="Proteomes" id="UP001446205"/>
    </source>
</evidence>
<dbReference type="InterPro" id="IPR000700">
    <property type="entry name" value="PAS-assoc_C"/>
</dbReference>
<feature type="region of interest" description="Disordered" evidence="1">
    <location>
        <begin position="1"/>
        <end position="25"/>
    </location>
</feature>
<evidence type="ECO:0000256" key="1">
    <source>
        <dbReference type="SAM" id="MobiDB-lite"/>
    </source>
</evidence>
<evidence type="ECO:0000259" key="2">
    <source>
        <dbReference type="PROSITE" id="PS50113"/>
    </source>
</evidence>
<dbReference type="Gene3D" id="3.30.450.20">
    <property type="entry name" value="PAS domain"/>
    <property type="match status" value="1"/>
</dbReference>
<dbReference type="SMART" id="SM00052">
    <property type="entry name" value="EAL"/>
    <property type="match status" value="1"/>
</dbReference>
<dbReference type="Pfam" id="PF00563">
    <property type="entry name" value="EAL"/>
    <property type="match status" value="1"/>
</dbReference>
<proteinExistence type="predicted"/>
<accession>A0ABU9D9S5</accession>
<sequence>MNAFPDKKKKSPPGRNGQSAVPVGQVQQENPALLASLNEVEWLRSQNQSLKRILAQLHGLLDAFPDPVFMKDERNAWIYANPAILELFRLPADAYQGKTDGELLPARDAAKCIASDLKTIQSRHLSLSEEIFPGVDGEVRYFEVYKMPLFDRSNGEYQGLIGIGRDVTARKQAQHELEHSLARNRRLAEHDELTGLYNRRQFRQLLEKRLAEAATGHAMLLVDIDNFRFVNDTFGHERGDAYILSLSSLLFANMGPGELLARSGGDEFSLLIPFTSIEEVSSRAQTLLSLFSRQGEALESDGFSPPTVSIGISLSDNAGSAGELLMQADLAMHQAKSAGRNTVCFYEPAQRDDVSRRLGLYGRIKSLLRQPDSLTLHFQPIVDLQSGAWLKAEALLRLCRPGQEDLSPYELVTTAEQFGLMGELSRRVIDMAFSQKAAWAGSGIPGITLSINLSGQNFDDLKLLEYIFERAHHYRIVPDEIIFEVTESQAMRNLAKSAHFIATLQEVGFQFALDDFGVDFASFNYLKRLPVNIIKIDGSFIRDIDSCPRDQALTRAICEIARAFGMQTVAEQIENAETLARLREIGVSYGQGWYFARAMPAEIFAAQWGVQSACPQP</sequence>
<dbReference type="CDD" id="cd00130">
    <property type="entry name" value="PAS"/>
    <property type="match status" value="1"/>
</dbReference>
<dbReference type="PANTHER" id="PTHR44757">
    <property type="entry name" value="DIGUANYLATE CYCLASE DGCP"/>
    <property type="match status" value="1"/>
</dbReference>
<dbReference type="NCBIfam" id="TIGR00254">
    <property type="entry name" value="GGDEF"/>
    <property type="match status" value="1"/>
</dbReference>
<dbReference type="Pfam" id="PF08448">
    <property type="entry name" value="PAS_4"/>
    <property type="match status" value="1"/>
</dbReference>
<dbReference type="SMART" id="SM00267">
    <property type="entry name" value="GGDEF"/>
    <property type="match status" value="1"/>
</dbReference>
<dbReference type="InterPro" id="IPR052155">
    <property type="entry name" value="Biofilm_reg_signaling"/>
</dbReference>
<dbReference type="SUPFAM" id="SSF55785">
    <property type="entry name" value="PYP-like sensor domain (PAS domain)"/>
    <property type="match status" value="1"/>
</dbReference>
<comment type="caution">
    <text evidence="5">The sequence shown here is derived from an EMBL/GenBank/DDBJ whole genome shotgun (WGS) entry which is preliminary data.</text>
</comment>
<dbReference type="InterPro" id="IPR000014">
    <property type="entry name" value="PAS"/>
</dbReference>